<keyword evidence="1" id="KW-1185">Reference proteome</keyword>
<dbReference type="WBParaSite" id="L893_g16184.t1">
    <property type="protein sequence ID" value="L893_g16184.t1"/>
    <property type="gene ID" value="L893_g16184"/>
</dbReference>
<evidence type="ECO:0000313" key="2">
    <source>
        <dbReference type="WBParaSite" id="L893_g16184.t1"/>
    </source>
</evidence>
<dbReference type="AlphaFoldDB" id="A0A1I7YGN8"/>
<evidence type="ECO:0000313" key="1">
    <source>
        <dbReference type="Proteomes" id="UP000095287"/>
    </source>
</evidence>
<reference evidence="2" key="1">
    <citation type="submission" date="2016-11" db="UniProtKB">
        <authorList>
            <consortium name="WormBaseParasite"/>
        </authorList>
    </citation>
    <scope>IDENTIFICATION</scope>
</reference>
<accession>A0A1I7YGN8</accession>
<protein>
    <submittedName>
        <fullName evidence="2">Secreted protein</fullName>
    </submittedName>
</protein>
<sequence>MRLARPCAATRVTVVCSTLPAAPLFMSERKQLGAKIVVRWSSSFFCAHPHKVRKRFQRFNKDLLRFSIRSCSYNNAVPPKTVAEETERPCCQGNEALLA</sequence>
<organism evidence="1 2">
    <name type="scientific">Steinernema glaseri</name>
    <dbReference type="NCBI Taxonomy" id="37863"/>
    <lineage>
        <taxon>Eukaryota</taxon>
        <taxon>Metazoa</taxon>
        <taxon>Ecdysozoa</taxon>
        <taxon>Nematoda</taxon>
        <taxon>Chromadorea</taxon>
        <taxon>Rhabditida</taxon>
        <taxon>Tylenchina</taxon>
        <taxon>Panagrolaimomorpha</taxon>
        <taxon>Strongyloidoidea</taxon>
        <taxon>Steinernematidae</taxon>
        <taxon>Steinernema</taxon>
    </lineage>
</organism>
<dbReference type="Proteomes" id="UP000095287">
    <property type="component" value="Unplaced"/>
</dbReference>
<name>A0A1I7YGN8_9BILA</name>
<proteinExistence type="predicted"/>